<evidence type="ECO:0000313" key="4">
    <source>
        <dbReference type="WBParaSite" id="PDA_v2.g19552.t1"/>
    </source>
</evidence>
<feature type="domain" description="RRM" evidence="2">
    <location>
        <begin position="76"/>
        <end position="105"/>
    </location>
</feature>
<feature type="region of interest" description="Disordered" evidence="1">
    <location>
        <begin position="108"/>
        <end position="142"/>
    </location>
</feature>
<dbReference type="AlphaFoldDB" id="A0A914PM43"/>
<feature type="compositionally biased region" description="Low complexity" evidence="1">
    <location>
        <begin position="129"/>
        <end position="142"/>
    </location>
</feature>
<dbReference type="InterPro" id="IPR012677">
    <property type="entry name" value="Nucleotide-bd_a/b_plait_sf"/>
</dbReference>
<dbReference type="Proteomes" id="UP000887578">
    <property type="component" value="Unplaced"/>
</dbReference>
<reference evidence="4" key="1">
    <citation type="submission" date="2022-11" db="UniProtKB">
        <authorList>
            <consortium name="WormBaseParasite"/>
        </authorList>
    </citation>
    <scope>IDENTIFICATION</scope>
</reference>
<accession>A0A914PM43</accession>
<dbReference type="InterPro" id="IPR000504">
    <property type="entry name" value="RRM_dom"/>
</dbReference>
<feature type="compositionally biased region" description="Basic and acidic residues" evidence="1">
    <location>
        <begin position="26"/>
        <end position="42"/>
    </location>
</feature>
<dbReference type="SUPFAM" id="SSF54928">
    <property type="entry name" value="RNA-binding domain, RBD"/>
    <property type="match status" value="1"/>
</dbReference>
<keyword evidence="3" id="KW-1185">Reference proteome</keyword>
<evidence type="ECO:0000313" key="3">
    <source>
        <dbReference type="Proteomes" id="UP000887578"/>
    </source>
</evidence>
<dbReference type="GO" id="GO:0003723">
    <property type="term" value="F:RNA binding"/>
    <property type="evidence" value="ECO:0007669"/>
    <property type="project" value="InterPro"/>
</dbReference>
<dbReference type="WBParaSite" id="PDA_v2.g19552.t1">
    <property type="protein sequence ID" value="PDA_v2.g19552.t1"/>
    <property type="gene ID" value="PDA_v2.g19552"/>
</dbReference>
<feature type="compositionally biased region" description="Gly residues" evidence="1">
    <location>
        <begin position="43"/>
        <end position="56"/>
    </location>
</feature>
<evidence type="ECO:0000256" key="1">
    <source>
        <dbReference type="SAM" id="MobiDB-lite"/>
    </source>
</evidence>
<proteinExistence type="predicted"/>
<feature type="compositionally biased region" description="Basic and acidic residues" evidence="1">
    <location>
        <begin position="1"/>
        <end position="18"/>
    </location>
</feature>
<name>A0A914PM43_9BILA</name>
<dbReference type="Pfam" id="PF00076">
    <property type="entry name" value="RRM_1"/>
    <property type="match status" value="1"/>
</dbReference>
<organism evidence="3 4">
    <name type="scientific">Panagrolaimus davidi</name>
    <dbReference type="NCBI Taxonomy" id="227884"/>
    <lineage>
        <taxon>Eukaryota</taxon>
        <taxon>Metazoa</taxon>
        <taxon>Ecdysozoa</taxon>
        <taxon>Nematoda</taxon>
        <taxon>Chromadorea</taxon>
        <taxon>Rhabditida</taxon>
        <taxon>Tylenchina</taxon>
        <taxon>Panagrolaimomorpha</taxon>
        <taxon>Panagrolaimoidea</taxon>
        <taxon>Panagrolaimidae</taxon>
        <taxon>Panagrolaimus</taxon>
    </lineage>
</organism>
<dbReference type="Gene3D" id="3.30.70.330">
    <property type="match status" value="1"/>
</dbReference>
<protein>
    <submittedName>
        <fullName evidence="4">RRM domain-containing protein</fullName>
    </submittedName>
</protein>
<evidence type="ECO:0000259" key="2">
    <source>
        <dbReference type="Pfam" id="PF00076"/>
    </source>
</evidence>
<feature type="region of interest" description="Disordered" evidence="1">
    <location>
        <begin position="1"/>
        <end position="67"/>
    </location>
</feature>
<sequence length="142" mass="16017">MGKHEYQRKIKTNFRSDYRNGGGGGDRYRDSGRRGGYGDRRGGGGYGDRSRGGGGRPRNHEARENPRLSNCLGIFGFGFVNFEERSDATKAREKITETMIDGMTVRVDYAIQNRAPPRNRSPDARRRSPPSSRARYSRSPSR</sequence>
<dbReference type="InterPro" id="IPR035979">
    <property type="entry name" value="RBD_domain_sf"/>
</dbReference>